<keyword evidence="3" id="KW-0472">Membrane</keyword>
<dbReference type="PANTHER" id="PTHR45627:SF12">
    <property type="entry name" value="ADENYLATE CYCLASE TYPE 2"/>
    <property type="match status" value="1"/>
</dbReference>
<evidence type="ECO:0000313" key="4">
    <source>
        <dbReference type="EMBL" id="KAL3100015.1"/>
    </source>
</evidence>
<evidence type="ECO:0000256" key="2">
    <source>
        <dbReference type="ARBA" id="ARBA00023239"/>
    </source>
</evidence>
<name>A0ABD2KBH7_HETSC</name>
<evidence type="ECO:0000256" key="3">
    <source>
        <dbReference type="SAM" id="Phobius"/>
    </source>
</evidence>
<gene>
    <name evidence="4" type="ORF">niasHS_001941</name>
</gene>
<proteinExistence type="predicted"/>
<dbReference type="GO" id="GO:0000166">
    <property type="term" value="F:nucleotide binding"/>
    <property type="evidence" value="ECO:0007669"/>
    <property type="project" value="UniProtKB-KW"/>
</dbReference>
<dbReference type="EMBL" id="JBICCN010000037">
    <property type="protein sequence ID" value="KAL3100015.1"/>
    <property type="molecule type" value="Genomic_DNA"/>
</dbReference>
<keyword evidence="2" id="KW-0456">Lyase</keyword>
<dbReference type="Gene3D" id="3.30.70.1230">
    <property type="entry name" value="Nucleotide cyclase"/>
    <property type="match status" value="1"/>
</dbReference>
<dbReference type="Proteomes" id="UP001620645">
    <property type="component" value="Unassembled WGS sequence"/>
</dbReference>
<comment type="caution">
    <text evidence="4">The sequence shown here is derived from an EMBL/GenBank/DDBJ whole genome shotgun (WGS) entry which is preliminary data.</text>
</comment>
<sequence>MSSRGMIGISCRHLIRRTKKNVVCTWREENASEYKSPCQKAFLRRGHAVCAVAMGLDMIHTIKLVRELYGVNVNMRWKWAAGRNVHGTWWRRTSRRHDCWSSPRRAKRHSLRFKHTRVEQKFLQYKANAVLVESTFLLTIFCFVWPRFSWQISLILITSSPPSSKATDHLKRHNVINNYAYLQLSVGALSVLRLCIFSSFCGLLFIRAFWLVRELYGVQFVIFNNDVTLANHMESIGVPGFLLCSCSLVLKHLFSRPFTSNLKQNDDLGMD</sequence>
<feature type="transmembrane region" description="Helical" evidence="3">
    <location>
        <begin position="180"/>
        <end position="206"/>
    </location>
</feature>
<evidence type="ECO:0000313" key="5">
    <source>
        <dbReference type="Proteomes" id="UP001620645"/>
    </source>
</evidence>
<reference evidence="4 5" key="1">
    <citation type="submission" date="2024-10" db="EMBL/GenBank/DDBJ databases">
        <authorList>
            <person name="Kim D."/>
        </authorList>
    </citation>
    <scope>NUCLEOTIDE SEQUENCE [LARGE SCALE GENOMIC DNA]</scope>
    <source>
        <strain evidence="4">Taebaek</strain>
    </source>
</reference>
<organism evidence="4 5">
    <name type="scientific">Heterodera schachtii</name>
    <name type="common">Sugarbeet cyst nematode worm</name>
    <name type="synonym">Tylenchus schachtii</name>
    <dbReference type="NCBI Taxonomy" id="97005"/>
    <lineage>
        <taxon>Eukaryota</taxon>
        <taxon>Metazoa</taxon>
        <taxon>Ecdysozoa</taxon>
        <taxon>Nematoda</taxon>
        <taxon>Chromadorea</taxon>
        <taxon>Rhabditida</taxon>
        <taxon>Tylenchina</taxon>
        <taxon>Tylenchomorpha</taxon>
        <taxon>Tylenchoidea</taxon>
        <taxon>Heteroderidae</taxon>
        <taxon>Heteroderinae</taxon>
        <taxon>Heterodera</taxon>
    </lineage>
</organism>
<protein>
    <submittedName>
        <fullName evidence="4">Uncharacterized protein</fullName>
    </submittedName>
</protein>
<keyword evidence="1" id="KW-0547">Nucleotide-binding</keyword>
<dbReference type="AlphaFoldDB" id="A0ABD2KBH7"/>
<keyword evidence="5" id="KW-1185">Reference proteome</keyword>
<feature type="transmembrane region" description="Helical" evidence="3">
    <location>
        <begin position="127"/>
        <end position="146"/>
    </location>
</feature>
<dbReference type="InterPro" id="IPR029787">
    <property type="entry name" value="Nucleotide_cyclase"/>
</dbReference>
<evidence type="ECO:0000256" key="1">
    <source>
        <dbReference type="ARBA" id="ARBA00022741"/>
    </source>
</evidence>
<keyword evidence="3" id="KW-0812">Transmembrane</keyword>
<dbReference type="PANTHER" id="PTHR45627">
    <property type="entry name" value="ADENYLATE CYCLASE TYPE 1"/>
    <property type="match status" value="1"/>
</dbReference>
<dbReference type="GO" id="GO:0016829">
    <property type="term" value="F:lyase activity"/>
    <property type="evidence" value="ECO:0007669"/>
    <property type="project" value="UniProtKB-KW"/>
</dbReference>
<accession>A0ABD2KBH7</accession>
<keyword evidence="3" id="KW-1133">Transmembrane helix</keyword>